<organism evidence="5 6">
    <name type="scientific">Parathalassolituus penaei</name>
    <dbReference type="NCBI Taxonomy" id="2997323"/>
    <lineage>
        <taxon>Bacteria</taxon>
        <taxon>Pseudomonadati</taxon>
        <taxon>Pseudomonadota</taxon>
        <taxon>Gammaproteobacteria</taxon>
        <taxon>Oceanospirillales</taxon>
        <taxon>Oceanospirillaceae</taxon>
        <taxon>Parathalassolituus</taxon>
    </lineage>
</organism>
<keyword evidence="3" id="KW-0804">Transcription</keyword>
<dbReference type="PROSITE" id="PS01117">
    <property type="entry name" value="HTH_MARR_1"/>
    <property type="match status" value="1"/>
</dbReference>
<dbReference type="PRINTS" id="PR00598">
    <property type="entry name" value="HTHMARR"/>
</dbReference>
<dbReference type="InterPro" id="IPR000835">
    <property type="entry name" value="HTH_MarR-typ"/>
</dbReference>
<reference evidence="5" key="1">
    <citation type="submission" date="2022-11" db="EMBL/GenBank/DDBJ databases">
        <title>Parathalassolutuus dongxingensis gen. nov., sp. nov., a novel member of family Oceanospirillaceae isolated from a coastal shrimp pond in Guangxi, China.</title>
        <authorList>
            <person name="Chen H."/>
        </authorList>
    </citation>
    <scope>NUCLEOTIDE SEQUENCE</scope>
    <source>
        <strain evidence="5">G-43</strain>
    </source>
</reference>
<dbReference type="GO" id="GO:0003677">
    <property type="term" value="F:DNA binding"/>
    <property type="evidence" value="ECO:0007669"/>
    <property type="project" value="UniProtKB-KW"/>
</dbReference>
<dbReference type="InterPro" id="IPR023187">
    <property type="entry name" value="Tscrpt_reg_MarR-type_CS"/>
</dbReference>
<keyword evidence="1" id="KW-0805">Transcription regulation</keyword>
<keyword evidence="6" id="KW-1185">Reference proteome</keyword>
<dbReference type="InterPro" id="IPR036390">
    <property type="entry name" value="WH_DNA-bd_sf"/>
</dbReference>
<evidence type="ECO:0000256" key="2">
    <source>
        <dbReference type="ARBA" id="ARBA00023125"/>
    </source>
</evidence>
<dbReference type="PANTHER" id="PTHR42756">
    <property type="entry name" value="TRANSCRIPTIONAL REGULATOR, MARR"/>
    <property type="match status" value="1"/>
</dbReference>
<dbReference type="Pfam" id="PF12802">
    <property type="entry name" value="MarR_2"/>
    <property type="match status" value="1"/>
</dbReference>
<dbReference type="AlphaFoldDB" id="A0A9X3EGB8"/>
<proteinExistence type="predicted"/>
<dbReference type="SUPFAM" id="SSF46785">
    <property type="entry name" value="Winged helix' DNA-binding domain"/>
    <property type="match status" value="1"/>
</dbReference>
<dbReference type="GO" id="GO:0003700">
    <property type="term" value="F:DNA-binding transcription factor activity"/>
    <property type="evidence" value="ECO:0007669"/>
    <property type="project" value="InterPro"/>
</dbReference>
<dbReference type="PANTHER" id="PTHR42756:SF1">
    <property type="entry name" value="TRANSCRIPTIONAL REPRESSOR OF EMRAB OPERON"/>
    <property type="match status" value="1"/>
</dbReference>
<evidence type="ECO:0000313" key="6">
    <source>
        <dbReference type="Proteomes" id="UP001150830"/>
    </source>
</evidence>
<evidence type="ECO:0000259" key="4">
    <source>
        <dbReference type="PROSITE" id="PS50995"/>
    </source>
</evidence>
<dbReference type="RefSeq" id="WP_283175257.1">
    <property type="nucleotide sequence ID" value="NZ_JAPNOA010000058.1"/>
</dbReference>
<dbReference type="Proteomes" id="UP001150830">
    <property type="component" value="Unassembled WGS sequence"/>
</dbReference>
<name>A0A9X3EGB8_9GAMM</name>
<dbReference type="SMART" id="SM00347">
    <property type="entry name" value="HTH_MARR"/>
    <property type="match status" value="1"/>
</dbReference>
<dbReference type="InterPro" id="IPR036388">
    <property type="entry name" value="WH-like_DNA-bd_sf"/>
</dbReference>
<keyword evidence="2" id="KW-0238">DNA-binding</keyword>
<sequence>MHDQDHLDFIQSQWLREKPSLDTRSMGLVGRMYRLQHLIRDEIDECHKAFGLRSGEFDVLATLLRAGEPWCLTPTALFQAAMLSSGAMTNRLNRLEEAGLIRREAAPDDRRSLLVILTAEGKEKIDQAIEAHVATLDRVTSILSEQQTQHMDQLLKDWLRGLEQL</sequence>
<evidence type="ECO:0000256" key="3">
    <source>
        <dbReference type="ARBA" id="ARBA00023163"/>
    </source>
</evidence>
<dbReference type="PROSITE" id="PS50995">
    <property type="entry name" value="HTH_MARR_2"/>
    <property type="match status" value="1"/>
</dbReference>
<protein>
    <submittedName>
        <fullName evidence="5">MarR family transcriptional regulator</fullName>
    </submittedName>
</protein>
<evidence type="ECO:0000313" key="5">
    <source>
        <dbReference type="EMBL" id="MCY0967052.1"/>
    </source>
</evidence>
<feature type="domain" description="HTH marR-type" evidence="4">
    <location>
        <begin position="25"/>
        <end position="160"/>
    </location>
</feature>
<evidence type="ECO:0000256" key="1">
    <source>
        <dbReference type="ARBA" id="ARBA00023015"/>
    </source>
</evidence>
<dbReference type="EMBL" id="JAPNOA010000058">
    <property type="protein sequence ID" value="MCY0967052.1"/>
    <property type="molecule type" value="Genomic_DNA"/>
</dbReference>
<comment type="caution">
    <text evidence="5">The sequence shown here is derived from an EMBL/GenBank/DDBJ whole genome shotgun (WGS) entry which is preliminary data.</text>
</comment>
<dbReference type="Gene3D" id="1.10.10.10">
    <property type="entry name" value="Winged helix-like DNA-binding domain superfamily/Winged helix DNA-binding domain"/>
    <property type="match status" value="1"/>
</dbReference>
<accession>A0A9X3EGB8</accession>
<gene>
    <name evidence="5" type="ORF">OUO13_17880</name>
</gene>